<dbReference type="GeneID" id="54466564"/>
<dbReference type="Proteomes" id="UP000504636">
    <property type="component" value="Unplaced"/>
</dbReference>
<proteinExistence type="predicted"/>
<organism evidence="2">
    <name type="scientific">Mytilinidion resinicola</name>
    <dbReference type="NCBI Taxonomy" id="574789"/>
    <lineage>
        <taxon>Eukaryota</taxon>
        <taxon>Fungi</taxon>
        <taxon>Dikarya</taxon>
        <taxon>Ascomycota</taxon>
        <taxon>Pezizomycotina</taxon>
        <taxon>Dothideomycetes</taxon>
        <taxon>Pleosporomycetidae</taxon>
        <taxon>Mytilinidiales</taxon>
        <taxon>Mytilinidiaceae</taxon>
        <taxon>Mytilinidion</taxon>
    </lineage>
</organism>
<gene>
    <name evidence="2 4" type="ORF">BDZ99DRAFT_521952</name>
</gene>
<dbReference type="EMBL" id="MU003703">
    <property type="protein sequence ID" value="KAF2808397.1"/>
    <property type="molecule type" value="Genomic_DNA"/>
</dbReference>
<sequence length="287" mass="31196">MAILNPGAGLAARLLWQLLDLHSRTALLRQSQGAFRRDIACFSGSADSCCSSGSLKPRHRHRYDIDVDGRFGRMYSPSSRVLDDACIKPSLGPLRLAIVHCRLQLHHLPRSHTQLPAPTVAPSAPPRPRPPPYSSPQGSPLLCRLCVLVRPAASATAPAPDHSRPTPASPTKLARPGLARSPPIVLVVASSQRCSSLQPTGRQLSSTQLALPPYLGTLRPPPRLDVRRLDPRRPSQPAAMCQKFVHTFSCGHQMVQKAECATSRSTNCGVLQVKNIKHDEKCDSCDH</sequence>
<feature type="compositionally biased region" description="Basic and acidic residues" evidence="1">
    <location>
        <begin position="222"/>
        <end position="233"/>
    </location>
</feature>
<dbReference type="RefSeq" id="XP_033575361.1">
    <property type="nucleotide sequence ID" value="XM_033725671.1"/>
</dbReference>
<feature type="compositionally biased region" description="Pro residues" evidence="1">
    <location>
        <begin position="123"/>
        <end position="134"/>
    </location>
</feature>
<keyword evidence="3" id="KW-1185">Reference proteome</keyword>
<dbReference type="AlphaFoldDB" id="A0A6A6YKJ0"/>
<evidence type="ECO:0000313" key="3">
    <source>
        <dbReference type="Proteomes" id="UP000504636"/>
    </source>
</evidence>
<reference evidence="2 4" key="1">
    <citation type="journal article" date="2020" name="Stud. Mycol.">
        <title>101 Dothideomycetes genomes: a test case for predicting lifestyles and emergence of pathogens.</title>
        <authorList>
            <person name="Haridas S."/>
            <person name="Albert R."/>
            <person name="Binder M."/>
            <person name="Bloem J."/>
            <person name="Labutti K."/>
            <person name="Salamov A."/>
            <person name="Andreopoulos B."/>
            <person name="Baker S."/>
            <person name="Barry K."/>
            <person name="Bills G."/>
            <person name="Bluhm B."/>
            <person name="Cannon C."/>
            <person name="Castanera R."/>
            <person name="Culley D."/>
            <person name="Daum C."/>
            <person name="Ezra D."/>
            <person name="Gonzalez J."/>
            <person name="Henrissat B."/>
            <person name="Kuo A."/>
            <person name="Liang C."/>
            <person name="Lipzen A."/>
            <person name="Lutzoni F."/>
            <person name="Magnuson J."/>
            <person name="Mondo S."/>
            <person name="Nolan M."/>
            <person name="Ohm R."/>
            <person name="Pangilinan J."/>
            <person name="Park H.-J."/>
            <person name="Ramirez L."/>
            <person name="Alfaro M."/>
            <person name="Sun H."/>
            <person name="Tritt A."/>
            <person name="Yoshinaga Y."/>
            <person name="Zwiers L.-H."/>
            <person name="Turgeon B."/>
            <person name="Goodwin S."/>
            <person name="Spatafora J."/>
            <person name="Crous P."/>
            <person name="Grigoriev I."/>
        </authorList>
    </citation>
    <scope>NUCLEOTIDE SEQUENCE</scope>
    <source>
        <strain evidence="2 4">CBS 304.34</strain>
    </source>
</reference>
<feature type="region of interest" description="Disordered" evidence="1">
    <location>
        <begin position="155"/>
        <end position="177"/>
    </location>
</feature>
<reference evidence="4" key="2">
    <citation type="submission" date="2020-04" db="EMBL/GenBank/DDBJ databases">
        <authorList>
            <consortium name="NCBI Genome Project"/>
        </authorList>
    </citation>
    <scope>NUCLEOTIDE SEQUENCE</scope>
    <source>
        <strain evidence="4">CBS 304.34</strain>
    </source>
</reference>
<feature type="region of interest" description="Disordered" evidence="1">
    <location>
        <begin position="112"/>
        <end position="136"/>
    </location>
</feature>
<reference evidence="4" key="3">
    <citation type="submission" date="2025-04" db="UniProtKB">
        <authorList>
            <consortium name="RefSeq"/>
        </authorList>
    </citation>
    <scope>IDENTIFICATION</scope>
    <source>
        <strain evidence="4">CBS 304.34</strain>
    </source>
</reference>
<protein>
    <submittedName>
        <fullName evidence="2 4">Uncharacterized protein</fullName>
    </submittedName>
</protein>
<evidence type="ECO:0000313" key="4">
    <source>
        <dbReference type="RefSeq" id="XP_033575361.1"/>
    </source>
</evidence>
<name>A0A6A6YKJ0_9PEZI</name>
<evidence type="ECO:0000313" key="2">
    <source>
        <dbReference type="EMBL" id="KAF2808397.1"/>
    </source>
</evidence>
<accession>A0A6A6YKJ0</accession>
<evidence type="ECO:0000256" key="1">
    <source>
        <dbReference type="SAM" id="MobiDB-lite"/>
    </source>
</evidence>
<feature type="region of interest" description="Disordered" evidence="1">
    <location>
        <begin position="212"/>
        <end position="234"/>
    </location>
</feature>
<dbReference type="OrthoDB" id="3760002at2759"/>